<feature type="region of interest" description="Disordered" evidence="1">
    <location>
        <begin position="119"/>
        <end position="149"/>
    </location>
</feature>
<protein>
    <submittedName>
        <fullName evidence="2">Uncharacterized protein</fullName>
    </submittedName>
</protein>
<evidence type="ECO:0000313" key="2">
    <source>
        <dbReference type="EMBL" id="KAG1303833.1"/>
    </source>
</evidence>
<gene>
    <name evidence="2" type="ORF">G6F64_009726</name>
</gene>
<keyword evidence="3" id="KW-1185">Reference proteome</keyword>
<feature type="compositionally biased region" description="Polar residues" evidence="1">
    <location>
        <begin position="183"/>
        <end position="193"/>
    </location>
</feature>
<organism evidence="2 3">
    <name type="scientific">Rhizopus oryzae</name>
    <name type="common">Mucormycosis agent</name>
    <name type="synonym">Rhizopus arrhizus var. delemar</name>
    <dbReference type="NCBI Taxonomy" id="64495"/>
    <lineage>
        <taxon>Eukaryota</taxon>
        <taxon>Fungi</taxon>
        <taxon>Fungi incertae sedis</taxon>
        <taxon>Mucoromycota</taxon>
        <taxon>Mucoromycotina</taxon>
        <taxon>Mucoromycetes</taxon>
        <taxon>Mucorales</taxon>
        <taxon>Mucorineae</taxon>
        <taxon>Rhizopodaceae</taxon>
        <taxon>Rhizopus</taxon>
    </lineage>
</organism>
<proteinExistence type="predicted"/>
<evidence type="ECO:0000256" key="1">
    <source>
        <dbReference type="SAM" id="MobiDB-lite"/>
    </source>
</evidence>
<name>A0A9P6X314_RHIOR</name>
<feature type="compositionally biased region" description="Acidic residues" evidence="1">
    <location>
        <begin position="139"/>
        <end position="148"/>
    </location>
</feature>
<feature type="region of interest" description="Disordered" evidence="1">
    <location>
        <begin position="172"/>
        <end position="193"/>
    </location>
</feature>
<comment type="caution">
    <text evidence="2">The sequence shown here is derived from an EMBL/GenBank/DDBJ whole genome shotgun (WGS) entry which is preliminary data.</text>
</comment>
<dbReference type="EMBL" id="JAANQT010001838">
    <property type="protein sequence ID" value="KAG1303833.1"/>
    <property type="molecule type" value="Genomic_DNA"/>
</dbReference>
<reference evidence="2" key="1">
    <citation type="journal article" date="2020" name="Microb. Genom.">
        <title>Genetic diversity of clinical and environmental Mucorales isolates obtained from an investigation of mucormycosis cases among solid organ transplant recipients.</title>
        <authorList>
            <person name="Nguyen M.H."/>
            <person name="Kaul D."/>
            <person name="Muto C."/>
            <person name="Cheng S.J."/>
            <person name="Richter R.A."/>
            <person name="Bruno V.M."/>
            <person name="Liu G."/>
            <person name="Beyhan S."/>
            <person name="Sundermann A.J."/>
            <person name="Mounaud S."/>
            <person name="Pasculle A.W."/>
            <person name="Nierman W.C."/>
            <person name="Driscoll E."/>
            <person name="Cumbie R."/>
            <person name="Clancy C.J."/>
            <person name="Dupont C.L."/>
        </authorList>
    </citation>
    <scope>NUCLEOTIDE SEQUENCE</scope>
    <source>
        <strain evidence="2">GL11</strain>
    </source>
</reference>
<dbReference type="OrthoDB" id="2263515at2759"/>
<accession>A0A9P6X314</accession>
<evidence type="ECO:0000313" key="3">
    <source>
        <dbReference type="Proteomes" id="UP000716291"/>
    </source>
</evidence>
<sequence length="193" mass="21442">MSQTPKGDDIPSLLYPSLRDHRSLLDPPIHIASKLIKLRSKLRSPTHISLNLFNPRPAVNRVASLPNVSRHYDNEDESEIGTFIRPTFRYSQLVLPPKQKSSLHYTIVNDVLYQKTVSDDDNDSNQSLLSSCPTWSANEESDNEDDDTTVTLSRPATAILVSLPLSSAAAASVARSRRVKPTRVQSSPVINLK</sequence>
<dbReference type="Proteomes" id="UP000716291">
    <property type="component" value="Unassembled WGS sequence"/>
</dbReference>
<dbReference type="AlphaFoldDB" id="A0A9P6X314"/>